<reference evidence="2" key="1">
    <citation type="submission" date="2021-02" db="EMBL/GenBank/DDBJ databases">
        <authorList>
            <person name="Nieuwenhuis M."/>
            <person name="Van De Peppel L.J.J."/>
        </authorList>
    </citation>
    <scope>NUCLEOTIDE SEQUENCE</scope>
    <source>
        <strain evidence="2">D49</strain>
    </source>
</reference>
<dbReference type="OrthoDB" id="6593433at2759"/>
<organism evidence="2 3">
    <name type="scientific">Sphagnurus paluster</name>
    <dbReference type="NCBI Taxonomy" id="117069"/>
    <lineage>
        <taxon>Eukaryota</taxon>
        <taxon>Fungi</taxon>
        <taxon>Dikarya</taxon>
        <taxon>Basidiomycota</taxon>
        <taxon>Agaricomycotina</taxon>
        <taxon>Agaricomycetes</taxon>
        <taxon>Agaricomycetidae</taxon>
        <taxon>Agaricales</taxon>
        <taxon>Tricholomatineae</taxon>
        <taxon>Lyophyllaceae</taxon>
        <taxon>Sphagnurus</taxon>
    </lineage>
</organism>
<dbReference type="InterPro" id="IPR003439">
    <property type="entry name" value="ABC_transporter-like_ATP-bd"/>
</dbReference>
<feature type="domain" description="ABC transporter" evidence="1">
    <location>
        <begin position="42"/>
        <end position="129"/>
    </location>
</feature>
<dbReference type="SUPFAM" id="SSF52540">
    <property type="entry name" value="P-loop containing nucleoside triphosphate hydrolases"/>
    <property type="match status" value="1"/>
</dbReference>
<dbReference type="Gene3D" id="3.40.50.300">
    <property type="entry name" value="P-loop containing nucleotide triphosphate hydrolases"/>
    <property type="match status" value="1"/>
</dbReference>
<keyword evidence="3" id="KW-1185">Reference proteome</keyword>
<proteinExistence type="predicted"/>
<dbReference type="AlphaFoldDB" id="A0A9P7FW32"/>
<accession>A0A9P7FW32</accession>
<name>A0A9P7FW32_9AGAR</name>
<sequence>MSEAALLELRDISCLRDGKPIFSHVNITVNQGESASCSRVATLTFAAGDILVLRGKSGSGKTTLLKCIAHLVLYDGEVLYCGSTPKAFGVPSFRTRVLYVPQRPSMLPGTPRDFLTTITALEAHKAHAHALKKDHKPPHDPFARALHISRAWDVDPQLWGREWANLSEPTSALDSASTIAVEKLLLDEIRSSATTLKAMVWITHSDEQGSRIGNKFVQISAGGCVEEPIPLV</sequence>
<dbReference type="Proteomes" id="UP000717328">
    <property type="component" value="Unassembled WGS sequence"/>
</dbReference>
<evidence type="ECO:0000313" key="3">
    <source>
        <dbReference type="Proteomes" id="UP000717328"/>
    </source>
</evidence>
<comment type="caution">
    <text evidence="2">The sequence shown here is derived from an EMBL/GenBank/DDBJ whole genome shotgun (WGS) entry which is preliminary data.</text>
</comment>
<dbReference type="PANTHER" id="PTHR43119">
    <property type="entry name" value="ABC TRANSPORT PROTEIN ATP-BINDING COMPONENT-RELATED"/>
    <property type="match status" value="1"/>
</dbReference>
<dbReference type="GO" id="GO:0005524">
    <property type="term" value="F:ATP binding"/>
    <property type="evidence" value="ECO:0007669"/>
    <property type="project" value="InterPro"/>
</dbReference>
<dbReference type="EMBL" id="JABCKI010006011">
    <property type="protein sequence ID" value="KAG5635862.1"/>
    <property type="molecule type" value="Genomic_DNA"/>
</dbReference>
<dbReference type="Pfam" id="PF00005">
    <property type="entry name" value="ABC_tran"/>
    <property type="match status" value="1"/>
</dbReference>
<dbReference type="GO" id="GO:0016887">
    <property type="term" value="F:ATP hydrolysis activity"/>
    <property type="evidence" value="ECO:0007669"/>
    <property type="project" value="InterPro"/>
</dbReference>
<reference evidence="2" key="2">
    <citation type="submission" date="2021-10" db="EMBL/GenBank/DDBJ databases">
        <title>Phylogenomics reveals ancestral predisposition of the termite-cultivated fungus Termitomyces towards a domesticated lifestyle.</title>
        <authorList>
            <person name="Auxier B."/>
            <person name="Grum-Grzhimaylo A."/>
            <person name="Cardenas M.E."/>
            <person name="Lodge J.D."/>
            <person name="Laessoe T."/>
            <person name="Pedersen O."/>
            <person name="Smith M.E."/>
            <person name="Kuyper T.W."/>
            <person name="Franco-Molano E.A."/>
            <person name="Baroni T.J."/>
            <person name="Aanen D.K."/>
        </authorList>
    </citation>
    <scope>NUCLEOTIDE SEQUENCE</scope>
    <source>
        <strain evidence="2">D49</strain>
    </source>
</reference>
<dbReference type="PANTHER" id="PTHR43119:SF1">
    <property type="entry name" value="ABC TRANSPORTER DOMAIN-CONTAINING PROTEIN"/>
    <property type="match status" value="1"/>
</dbReference>
<evidence type="ECO:0000259" key="1">
    <source>
        <dbReference type="Pfam" id="PF00005"/>
    </source>
</evidence>
<gene>
    <name evidence="2" type="ORF">H0H81_009845</name>
</gene>
<evidence type="ECO:0000313" key="2">
    <source>
        <dbReference type="EMBL" id="KAG5635862.1"/>
    </source>
</evidence>
<protein>
    <recommendedName>
        <fullName evidence="1">ABC transporter domain-containing protein</fullName>
    </recommendedName>
</protein>
<dbReference type="InterPro" id="IPR027417">
    <property type="entry name" value="P-loop_NTPase"/>
</dbReference>